<dbReference type="RefSeq" id="WP_121902028.1">
    <property type="nucleotide sequence ID" value="NZ_REFW01000003.1"/>
</dbReference>
<dbReference type="InterPro" id="IPR036250">
    <property type="entry name" value="AcylCo_DH-like_C"/>
</dbReference>
<dbReference type="Gene3D" id="2.40.110.10">
    <property type="entry name" value="Butyryl-CoA Dehydrogenase, subunit A, domain 2"/>
    <property type="match status" value="1"/>
</dbReference>
<name>A0A3M0GCQ8_9ACTN</name>
<dbReference type="OrthoDB" id="107064at2"/>
<accession>A0A3M0GCQ8</accession>
<proteinExistence type="predicted"/>
<keyword evidence="2" id="KW-1185">Reference proteome</keyword>
<dbReference type="InterPro" id="IPR046373">
    <property type="entry name" value="Acyl-CoA_Oxase/DH_mid-dom_sf"/>
</dbReference>
<sequence length="349" mass="36336">MVTFNVDVSAAPPDGWALLMGRAAMAFGDPGAALRLAPEVAGVLPLPGSGRTRVLWEGLADLGSVDLTVARTLEPHLDAMAILDQAAGTSQPPPVTPPGSTWGVFAAEGPGARLEAHGPSDEPQLRGRKPWCSLAGVLSHALVSAWTGADQRQLFAVDLRHPGVRHVEAPWVARGLSAVTSGAIDFDGVPAHPVGPAGWYLERPGFAWGGIGVAAVWWGGAAGLVQTMREAATRRPPDQVGRMLLGQADAALHAAAAVLEQAATAVDAGVLQGGHAWPRTLRVRHVVHEACELSLRAAAHALGPGPLTADEDHARRVSDLEVYLRQHRAQRDAVTIGDGLIDGMGATWG</sequence>
<dbReference type="Proteomes" id="UP000275256">
    <property type="component" value="Unassembled WGS sequence"/>
</dbReference>
<evidence type="ECO:0000313" key="1">
    <source>
        <dbReference type="EMBL" id="RMB58909.1"/>
    </source>
</evidence>
<dbReference type="GO" id="GO:0016627">
    <property type="term" value="F:oxidoreductase activity, acting on the CH-CH group of donors"/>
    <property type="evidence" value="ECO:0007669"/>
    <property type="project" value="InterPro"/>
</dbReference>
<protein>
    <submittedName>
        <fullName evidence="1">Acyl-CoA dehydrogenase</fullName>
    </submittedName>
</protein>
<organism evidence="1 2">
    <name type="scientific">Tessaracoccus antarcticus</name>
    <dbReference type="NCBI Taxonomy" id="2479848"/>
    <lineage>
        <taxon>Bacteria</taxon>
        <taxon>Bacillati</taxon>
        <taxon>Actinomycetota</taxon>
        <taxon>Actinomycetes</taxon>
        <taxon>Propionibacteriales</taxon>
        <taxon>Propionibacteriaceae</taxon>
        <taxon>Tessaracoccus</taxon>
    </lineage>
</organism>
<evidence type="ECO:0000313" key="2">
    <source>
        <dbReference type="Proteomes" id="UP000275256"/>
    </source>
</evidence>
<comment type="caution">
    <text evidence="1">The sequence shown here is derived from an EMBL/GenBank/DDBJ whole genome shotgun (WGS) entry which is preliminary data.</text>
</comment>
<dbReference type="SUPFAM" id="SSF56645">
    <property type="entry name" value="Acyl-CoA dehydrogenase NM domain-like"/>
    <property type="match status" value="1"/>
</dbReference>
<reference evidence="1 2" key="1">
    <citation type="submission" date="2018-10" db="EMBL/GenBank/DDBJ databases">
        <title>Tessaracoccus antarcticuss sp. nov., isolated from sediment.</title>
        <authorList>
            <person name="Zhou L.Y."/>
            <person name="Du Z.J."/>
        </authorList>
    </citation>
    <scope>NUCLEOTIDE SEQUENCE [LARGE SCALE GENOMIC DNA]</scope>
    <source>
        <strain evidence="1 2">JDX10</strain>
    </source>
</reference>
<dbReference type="AlphaFoldDB" id="A0A3M0GCQ8"/>
<gene>
    <name evidence="1" type="ORF">EAX62_12420</name>
</gene>
<dbReference type="EMBL" id="REFW01000003">
    <property type="protein sequence ID" value="RMB58909.1"/>
    <property type="molecule type" value="Genomic_DNA"/>
</dbReference>
<dbReference type="InterPro" id="IPR009100">
    <property type="entry name" value="AcylCoA_DH/oxidase_NM_dom_sf"/>
</dbReference>
<dbReference type="SUPFAM" id="SSF47203">
    <property type="entry name" value="Acyl-CoA dehydrogenase C-terminal domain-like"/>
    <property type="match status" value="1"/>
</dbReference>